<dbReference type="AlphaFoldDB" id="A0A1E5R307"/>
<protein>
    <submittedName>
        <fullName evidence="4">Uncharacterized protein</fullName>
    </submittedName>
</protein>
<keyword evidence="2" id="KW-0819">tRNA processing</keyword>
<dbReference type="InterPro" id="IPR014612">
    <property type="entry name" value="Pop7/Rpp20"/>
</dbReference>
<sequence>MSETTTIFEKGHSIKRLEPNHSNKLTFLVKSQMKVIPAYKMILKRLKFIKKSNSNNKKSYIIKGMGKNITLTLKIANLVIESLDENVSNKVKIYTRKVDVYNKLITHDASEKQDDDFSDVEGTEKTVKIQKKSIPGVEVHIPITV</sequence>
<evidence type="ECO:0000256" key="2">
    <source>
        <dbReference type="ARBA" id="ARBA00022694"/>
    </source>
</evidence>
<proteinExistence type="predicted"/>
<evidence type="ECO:0000256" key="3">
    <source>
        <dbReference type="ARBA" id="ARBA00023242"/>
    </source>
</evidence>
<evidence type="ECO:0000313" key="4">
    <source>
        <dbReference type="EMBL" id="OEJ81264.1"/>
    </source>
</evidence>
<name>A0A1E5R307_9ASCO</name>
<comment type="subcellular location">
    <subcellularLocation>
        <location evidence="1">Nucleus</location>
    </subcellularLocation>
</comment>
<dbReference type="Proteomes" id="UP000095605">
    <property type="component" value="Unassembled WGS sequence"/>
</dbReference>
<keyword evidence="5" id="KW-1185">Reference proteome</keyword>
<dbReference type="GO" id="GO:0005655">
    <property type="term" value="C:nucleolar ribonuclease P complex"/>
    <property type="evidence" value="ECO:0007669"/>
    <property type="project" value="InterPro"/>
</dbReference>
<reference evidence="5" key="1">
    <citation type="journal article" date="2016" name="Genome Announc.">
        <title>Genome sequences of three species of Hanseniaspora isolated from spontaneous wine fermentations.</title>
        <authorList>
            <person name="Sternes P.R."/>
            <person name="Lee D."/>
            <person name="Kutyna D.R."/>
            <person name="Borneman A.R."/>
        </authorList>
    </citation>
    <scope>NUCLEOTIDE SEQUENCE [LARGE SCALE GENOMIC DNA]</scope>
    <source>
        <strain evidence="5">AWRI3578</strain>
    </source>
</reference>
<dbReference type="InterPro" id="IPR036882">
    <property type="entry name" value="Alba-like_dom_sf"/>
</dbReference>
<gene>
    <name evidence="4" type="ORF">AWRI3578_g3810</name>
</gene>
<evidence type="ECO:0000313" key="5">
    <source>
        <dbReference type="Proteomes" id="UP000095605"/>
    </source>
</evidence>
<evidence type="ECO:0000256" key="1">
    <source>
        <dbReference type="ARBA" id="ARBA00004123"/>
    </source>
</evidence>
<dbReference type="EMBL" id="LPNL01000009">
    <property type="protein sequence ID" value="OEJ81264.1"/>
    <property type="molecule type" value="Genomic_DNA"/>
</dbReference>
<keyword evidence="3" id="KW-0539">Nucleus</keyword>
<dbReference type="OrthoDB" id="5416589at2759"/>
<dbReference type="GO" id="GO:0001682">
    <property type="term" value="P:tRNA 5'-leader removal"/>
    <property type="evidence" value="ECO:0007669"/>
    <property type="project" value="InterPro"/>
</dbReference>
<accession>A0A1E5R307</accession>
<dbReference type="GO" id="GO:0003676">
    <property type="term" value="F:nucleic acid binding"/>
    <property type="evidence" value="ECO:0007669"/>
    <property type="project" value="InterPro"/>
</dbReference>
<dbReference type="Gene3D" id="3.30.110.20">
    <property type="entry name" value="Alba-like domain"/>
    <property type="match status" value="1"/>
</dbReference>
<organism evidence="4 5">
    <name type="scientific">Hanseniaspora opuntiae</name>
    <dbReference type="NCBI Taxonomy" id="211096"/>
    <lineage>
        <taxon>Eukaryota</taxon>
        <taxon>Fungi</taxon>
        <taxon>Dikarya</taxon>
        <taxon>Ascomycota</taxon>
        <taxon>Saccharomycotina</taxon>
        <taxon>Saccharomycetes</taxon>
        <taxon>Saccharomycodales</taxon>
        <taxon>Saccharomycodaceae</taxon>
        <taxon>Hanseniaspora</taxon>
    </lineage>
</organism>
<dbReference type="GO" id="GO:0000172">
    <property type="term" value="C:ribonuclease MRP complex"/>
    <property type="evidence" value="ECO:0007669"/>
    <property type="project" value="InterPro"/>
</dbReference>
<dbReference type="Pfam" id="PF12328">
    <property type="entry name" value="Rpp20"/>
    <property type="match status" value="1"/>
</dbReference>
<comment type="caution">
    <text evidence="4">The sequence shown here is derived from an EMBL/GenBank/DDBJ whole genome shotgun (WGS) entry which is preliminary data.</text>
</comment>